<dbReference type="Pfam" id="PF13309">
    <property type="entry name" value="HTH_22"/>
    <property type="match status" value="1"/>
</dbReference>
<evidence type="ECO:0000313" key="3">
    <source>
        <dbReference type="EMBL" id="SBV92242.1"/>
    </source>
</evidence>
<dbReference type="InterPro" id="IPR039445">
    <property type="entry name" value="DauR-like_HTH"/>
</dbReference>
<name>A0A212IYF7_9DELT</name>
<dbReference type="InterPro" id="IPR013559">
    <property type="entry name" value="YheO"/>
</dbReference>
<dbReference type="Pfam" id="PF08348">
    <property type="entry name" value="PAS_6"/>
    <property type="match status" value="1"/>
</dbReference>
<evidence type="ECO:0000259" key="1">
    <source>
        <dbReference type="Pfam" id="PF08348"/>
    </source>
</evidence>
<dbReference type="AlphaFoldDB" id="A0A212IYF7"/>
<evidence type="ECO:0000259" key="2">
    <source>
        <dbReference type="Pfam" id="PF13309"/>
    </source>
</evidence>
<dbReference type="PANTHER" id="PTHR35568:SF1">
    <property type="entry name" value="TRANSCRIPTIONAL REGULATOR DAUR"/>
    <property type="match status" value="1"/>
</dbReference>
<reference evidence="3" key="1">
    <citation type="submission" date="2016-04" db="EMBL/GenBank/DDBJ databases">
        <authorList>
            <person name="Evans L.H."/>
            <person name="Alamgir A."/>
            <person name="Owens N."/>
            <person name="Weber N.D."/>
            <person name="Virtaneva K."/>
            <person name="Barbian K."/>
            <person name="Babar A."/>
            <person name="Rosenke K."/>
        </authorList>
    </citation>
    <scope>NUCLEOTIDE SEQUENCE</scope>
    <source>
        <strain evidence="3">86</strain>
    </source>
</reference>
<dbReference type="EMBL" id="FLUQ01000001">
    <property type="protein sequence ID" value="SBV92242.1"/>
    <property type="molecule type" value="Genomic_DNA"/>
</dbReference>
<protein>
    <recommendedName>
        <fullName evidence="4">YheO domain protein</fullName>
    </recommendedName>
</protein>
<organism evidence="3">
    <name type="scientific">uncultured delta proteobacterium</name>
    <dbReference type="NCBI Taxonomy" id="34034"/>
    <lineage>
        <taxon>Bacteria</taxon>
        <taxon>Deltaproteobacteria</taxon>
        <taxon>environmental samples</taxon>
    </lineage>
</organism>
<gene>
    <name evidence="3" type="ORF">KL86DPRO_10328</name>
</gene>
<proteinExistence type="predicted"/>
<evidence type="ECO:0008006" key="4">
    <source>
        <dbReference type="Google" id="ProtNLM"/>
    </source>
</evidence>
<sequence>MTDFSVIFTETDHKILNSYRQVLDGLADYLGEGYELVLHSLNNLESSVIKIVNGHYTGRKEGSPITDLGLQMLAKTQDEHTDYISYFNKGKHNKNIKCSTITIRGEGGKIIGLLCINFYLDTPFADLLKAYIPPDKQKIVKEENFSSNVEELISLTVGKVRDAVMADETITPANKNKEIVIGLHDRGLFNLKDAVIRVAELLGVSKNTIYMHLRNLKDHQ</sequence>
<dbReference type="InterPro" id="IPR039446">
    <property type="entry name" value="DauR-like"/>
</dbReference>
<dbReference type="PANTHER" id="PTHR35568">
    <property type="entry name" value="TRANSCRIPTIONAL REGULATOR DAUR"/>
    <property type="match status" value="1"/>
</dbReference>
<feature type="domain" description="YheO-like" evidence="1">
    <location>
        <begin position="16"/>
        <end position="122"/>
    </location>
</feature>
<accession>A0A212IYF7</accession>
<feature type="domain" description="Transcriptional regulator DauR-like HTH" evidence="2">
    <location>
        <begin position="160"/>
        <end position="214"/>
    </location>
</feature>